<sequence length="242" mass="27125">MVDTYILVHGAWHNGPLMEPTAEYIRSQGHIVHCPTLAGNRPNEDCSQIGLEDAINSLIQYIEQHDLNNIRLVGHSYAGMVISAVIDRVPLRIRRVIYANAFVPYPNECLNDMAPAKYKDLFEPMAKANNNAVSLPFSVWRECFMNDADEVLAKSAYEVLTPQPYRCFSDPVVLSKALAAMDIAKSYLNCRLDTALPQSLSWHPRLSERLGLFRYVEADGGHETLFTDPIGFAKAIMIAARD</sequence>
<proteinExistence type="predicted"/>
<dbReference type="EMBL" id="PISJ01000010">
    <property type="protein sequence ID" value="PKF34868.1"/>
    <property type="molecule type" value="Genomic_DNA"/>
</dbReference>
<keyword evidence="2" id="KW-0378">Hydrolase</keyword>
<evidence type="ECO:0000313" key="3">
    <source>
        <dbReference type="Proteomes" id="UP000233553"/>
    </source>
</evidence>
<dbReference type="InterPro" id="IPR029058">
    <property type="entry name" value="AB_hydrolase_fold"/>
</dbReference>
<reference evidence="2 3" key="1">
    <citation type="submission" date="2017-12" db="EMBL/GenBank/DDBJ databases">
        <title>Draft Genome sequences of multiple microbial strains isolated from spacecraft associated surfaces.</title>
        <authorList>
            <person name="Seuylemezian A."/>
            <person name="Vaishampayan P."/>
            <person name="Venkateswaran K."/>
        </authorList>
    </citation>
    <scope>NUCLEOTIDE SEQUENCE [LARGE SCALE GENOMIC DNA]</scope>
    <source>
        <strain evidence="2 3">2P01AA</strain>
    </source>
</reference>
<feature type="domain" description="AB hydrolase-1" evidence="1">
    <location>
        <begin position="6"/>
        <end position="234"/>
    </location>
</feature>
<dbReference type="Proteomes" id="UP000233553">
    <property type="component" value="Unassembled WGS sequence"/>
</dbReference>
<dbReference type="SUPFAM" id="SSF53474">
    <property type="entry name" value="alpha/beta-Hydrolases"/>
    <property type="match status" value="1"/>
</dbReference>
<evidence type="ECO:0000313" key="2">
    <source>
        <dbReference type="EMBL" id="PKF34868.1"/>
    </source>
</evidence>
<evidence type="ECO:0000259" key="1">
    <source>
        <dbReference type="Pfam" id="PF12697"/>
    </source>
</evidence>
<dbReference type="Gene3D" id="3.40.50.1820">
    <property type="entry name" value="alpha/beta hydrolase"/>
    <property type="match status" value="1"/>
</dbReference>
<organism evidence="2 3">
    <name type="scientific">Acinetobacter proteolyticus</name>
    <dbReference type="NCBI Taxonomy" id="1776741"/>
    <lineage>
        <taxon>Bacteria</taxon>
        <taxon>Pseudomonadati</taxon>
        <taxon>Pseudomonadota</taxon>
        <taxon>Gammaproteobacteria</taxon>
        <taxon>Moraxellales</taxon>
        <taxon>Moraxellaceae</taxon>
        <taxon>Acinetobacter</taxon>
    </lineage>
</organism>
<dbReference type="RefSeq" id="WP_101236049.1">
    <property type="nucleotide sequence ID" value="NZ_PISJ01000010.1"/>
</dbReference>
<dbReference type="PANTHER" id="PTHR37017:SF11">
    <property type="entry name" value="ESTERASE_LIPASE_THIOESTERASE DOMAIN-CONTAINING PROTEIN"/>
    <property type="match status" value="1"/>
</dbReference>
<name>A0A2N0WHF9_9GAMM</name>
<dbReference type="PANTHER" id="PTHR37017">
    <property type="entry name" value="AB HYDROLASE-1 DOMAIN-CONTAINING PROTEIN-RELATED"/>
    <property type="match status" value="1"/>
</dbReference>
<dbReference type="AlphaFoldDB" id="A0A2N0WHF9"/>
<dbReference type="Pfam" id="PF12697">
    <property type="entry name" value="Abhydrolase_6"/>
    <property type="match status" value="1"/>
</dbReference>
<dbReference type="InterPro" id="IPR000073">
    <property type="entry name" value="AB_hydrolase_1"/>
</dbReference>
<dbReference type="InterPro" id="IPR052897">
    <property type="entry name" value="Sec-Metab_Biosynth_Hydrolase"/>
</dbReference>
<comment type="caution">
    <text evidence="2">The sequence shown here is derived from an EMBL/GenBank/DDBJ whole genome shotgun (WGS) entry which is preliminary data.</text>
</comment>
<accession>A0A2N0WHF9</accession>
<gene>
    <name evidence="2" type="ORF">CW311_06825</name>
</gene>
<protein>
    <submittedName>
        <fullName evidence="2">Alpha/beta hydrolase</fullName>
    </submittedName>
</protein>
<dbReference type="GO" id="GO:0016787">
    <property type="term" value="F:hydrolase activity"/>
    <property type="evidence" value="ECO:0007669"/>
    <property type="project" value="UniProtKB-KW"/>
</dbReference>